<evidence type="ECO:0000313" key="5">
    <source>
        <dbReference type="Proteomes" id="UP000031637"/>
    </source>
</evidence>
<dbReference type="HOGENOM" id="CLU_586508_0_0_4"/>
<dbReference type="KEGG" id="shd:SUTH_03238"/>
<sequence length="466" mass="51810">MAMNRNPLSDSRVPIDDYPELIVEDNPLLSHAIWVILVGALVYIAMLLAAPQGFQERVYSVALLVGLCLAAQAVLHYRGVVPTVRLLAIGGWLLVTLIAANGEGVRGPILIAYPIILIFAGWMLGVRYAVAVLIASTIAVILMVMGEQAGFVGGIRPATSGMVAVAHAIVLAISTAMTIYLLNVFRRRYAEECRLNDENTRHLKAIEKRENYQRALLDNFPFMVWLKDEEGRYLAVNQAFLDGFGWPSAETVVGKTDLDIAALNLAGKYRQDDLTVFSSSAAKPVEELIEMGGRWRWCETSKSPVMVDGKVVGMVGYARDITERKAVEAEVAESRNLFRAVIDTVPLRVFWKDRNYKYLGCNEAFARDAGMRHPKEVIGKDDYQMAWSDQARSYHADDRDVMESGYAKLSFEQAQTTPRGDVQWLRMSKVPLKNQQNEIIGVLGMYEDITATRRFGGDATATKPIL</sequence>
<name>W0SJS7_9PROT</name>
<keyword evidence="1" id="KW-0472">Membrane</keyword>
<dbReference type="PROSITE" id="PS50113">
    <property type="entry name" value="PAC"/>
    <property type="match status" value="2"/>
</dbReference>
<protein>
    <submittedName>
        <fullName evidence="4">Sensory box protein</fullName>
    </submittedName>
</protein>
<evidence type="ECO:0000259" key="2">
    <source>
        <dbReference type="PROSITE" id="PS50112"/>
    </source>
</evidence>
<feature type="transmembrane region" description="Helical" evidence="1">
    <location>
        <begin position="165"/>
        <end position="185"/>
    </location>
</feature>
<dbReference type="InterPro" id="IPR052155">
    <property type="entry name" value="Biofilm_reg_signaling"/>
</dbReference>
<dbReference type="CDD" id="cd00130">
    <property type="entry name" value="PAS"/>
    <property type="match status" value="2"/>
</dbReference>
<dbReference type="SUPFAM" id="SSF55785">
    <property type="entry name" value="PYP-like sensor domain (PAS domain)"/>
    <property type="match status" value="2"/>
</dbReference>
<dbReference type="InterPro" id="IPR000700">
    <property type="entry name" value="PAS-assoc_C"/>
</dbReference>
<dbReference type="InterPro" id="IPR013656">
    <property type="entry name" value="PAS_4"/>
</dbReference>
<dbReference type="STRING" id="1223802.SUTH_03238"/>
<dbReference type="PROSITE" id="PS50112">
    <property type="entry name" value="PAS"/>
    <property type="match status" value="1"/>
</dbReference>
<feature type="transmembrane region" description="Helical" evidence="1">
    <location>
        <begin position="58"/>
        <end position="77"/>
    </location>
</feature>
<dbReference type="Pfam" id="PF08448">
    <property type="entry name" value="PAS_4"/>
    <property type="match status" value="2"/>
</dbReference>
<dbReference type="Gene3D" id="3.30.450.20">
    <property type="entry name" value="PAS domain"/>
    <property type="match status" value="2"/>
</dbReference>
<dbReference type="AlphaFoldDB" id="W0SJS7"/>
<feature type="transmembrane region" description="Helical" evidence="1">
    <location>
        <begin position="83"/>
        <end position="100"/>
    </location>
</feature>
<keyword evidence="1" id="KW-0812">Transmembrane</keyword>
<dbReference type="OrthoDB" id="434992at2"/>
<dbReference type="Proteomes" id="UP000031637">
    <property type="component" value="Chromosome"/>
</dbReference>
<keyword evidence="5" id="KW-1185">Reference proteome</keyword>
<evidence type="ECO:0000256" key="1">
    <source>
        <dbReference type="SAM" id="Phobius"/>
    </source>
</evidence>
<dbReference type="NCBIfam" id="TIGR00229">
    <property type="entry name" value="sensory_box"/>
    <property type="match status" value="2"/>
</dbReference>
<dbReference type="InterPro" id="IPR001610">
    <property type="entry name" value="PAC"/>
</dbReference>
<feature type="transmembrane region" description="Helical" evidence="1">
    <location>
        <begin position="28"/>
        <end position="51"/>
    </location>
</feature>
<feature type="transmembrane region" description="Helical" evidence="1">
    <location>
        <begin position="112"/>
        <end position="145"/>
    </location>
</feature>
<reference evidence="4 5" key="1">
    <citation type="journal article" date="2014" name="Syst. Appl. Microbiol.">
        <title>Complete genomes of freshwater sulfur oxidizers Sulfuricella denitrificans skB26 and Sulfuritalea hydrogenivorans sk43H: genetic insights into the sulfur oxidation pathway of betaproteobacteria.</title>
        <authorList>
            <person name="Watanabe T."/>
            <person name="Kojima H."/>
            <person name="Fukui M."/>
        </authorList>
    </citation>
    <scope>NUCLEOTIDE SEQUENCE [LARGE SCALE GENOMIC DNA]</scope>
    <source>
        <strain evidence="4">DSM22779</strain>
    </source>
</reference>
<dbReference type="PANTHER" id="PTHR44757:SF2">
    <property type="entry name" value="BIOFILM ARCHITECTURE MAINTENANCE PROTEIN MBAA"/>
    <property type="match status" value="1"/>
</dbReference>
<proteinExistence type="predicted"/>
<dbReference type="PANTHER" id="PTHR44757">
    <property type="entry name" value="DIGUANYLATE CYCLASE DGCP"/>
    <property type="match status" value="1"/>
</dbReference>
<gene>
    <name evidence="4" type="ORF">SUTH_03238</name>
</gene>
<keyword evidence="1" id="KW-1133">Transmembrane helix</keyword>
<feature type="domain" description="PAC" evidence="3">
    <location>
        <begin position="409"/>
        <end position="461"/>
    </location>
</feature>
<feature type="domain" description="PAS" evidence="2">
    <location>
        <begin position="209"/>
        <end position="252"/>
    </location>
</feature>
<evidence type="ECO:0000259" key="3">
    <source>
        <dbReference type="PROSITE" id="PS50113"/>
    </source>
</evidence>
<dbReference type="EMBL" id="AP012547">
    <property type="protein sequence ID" value="BAO31011.1"/>
    <property type="molecule type" value="Genomic_DNA"/>
</dbReference>
<accession>W0SJS7</accession>
<feature type="domain" description="PAC" evidence="3">
    <location>
        <begin position="282"/>
        <end position="333"/>
    </location>
</feature>
<organism evidence="4 5">
    <name type="scientific">Sulfuritalea hydrogenivorans sk43H</name>
    <dbReference type="NCBI Taxonomy" id="1223802"/>
    <lineage>
        <taxon>Bacteria</taxon>
        <taxon>Pseudomonadati</taxon>
        <taxon>Pseudomonadota</taxon>
        <taxon>Betaproteobacteria</taxon>
        <taxon>Nitrosomonadales</taxon>
        <taxon>Sterolibacteriaceae</taxon>
        <taxon>Sulfuritalea</taxon>
    </lineage>
</organism>
<dbReference type="InterPro" id="IPR000014">
    <property type="entry name" value="PAS"/>
</dbReference>
<dbReference type="InterPro" id="IPR035965">
    <property type="entry name" value="PAS-like_dom_sf"/>
</dbReference>
<dbReference type="SMART" id="SM00086">
    <property type="entry name" value="PAC"/>
    <property type="match status" value="2"/>
</dbReference>
<evidence type="ECO:0000313" key="4">
    <source>
        <dbReference type="EMBL" id="BAO31011.1"/>
    </source>
</evidence>